<dbReference type="GO" id="GO:0015630">
    <property type="term" value="C:microtubule cytoskeleton"/>
    <property type="evidence" value="ECO:0007669"/>
    <property type="project" value="UniProtKB-ARBA"/>
</dbReference>
<keyword evidence="5" id="KW-0966">Cell projection</keyword>
<evidence type="ECO:0000256" key="8">
    <source>
        <dbReference type="ARBA" id="ARBA00046435"/>
    </source>
</evidence>
<dbReference type="Pfam" id="PF10629">
    <property type="entry name" value="CMI2B-like"/>
    <property type="match status" value="1"/>
</dbReference>
<name>A0A8C0MHK9_CANLF</name>
<dbReference type="Ensembl" id="ENSCAFT00030010552.1">
    <property type="protein sequence ID" value="ENSCAFP00030009233.1"/>
    <property type="gene ID" value="ENSCAFG00030005758.1"/>
</dbReference>
<keyword evidence="4" id="KW-0206">Cytoskeleton</keyword>
<protein>
    <recommendedName>
        <fullName evidence="7">Ciliary microtubule inner protein 2C</fullName>
    </recommendedName>
</protein>
<evidence type="ECO:0000256" key="6">
    <source>
        <dbReference type="ARBA" id="ARBA00035661"/>
    </source>
</evidence>
<reference evidence="11" key="2">
    <citation type="submission" date="2025-08" db="UniProtKB">
        <authorList>
            <consortium name="Ensembl"/>
        </authorList>
    </citation>
    <scope>IDENTIFICATION</scope>
</reference>
<dbReference type="AlphaFoldDB" id="A0A8C0MHK9"/>
<dbReference type="Proteomes" id="UP000694429">
    <property type="component" value="Chromosome 17"/>
</dbReference>
<dbReference type="PANTHER" id="PTHR34924">
    <property type="entry name" value="UPF0573 PROTEIN C2ORF70"/>
    <property type="match status" value="1"/>
</dbReference>
<evidence type="ECO:0000256" key="7">
    <source>
        <dbReference type="ARBA" id="ARBA00041160"/>
    </source>
</evidence>
<dbReference type="InterPro" id="IPR052329">
    <property type="entry name" value="CIMIP2C"/>
</dbReference>
<evidence type="ECO:0000256" key="9">
    <source>
        <dbReference type="SAM" id="MobiDB-lite"/>
    </source>
</evidence>
<keyword evidence="3" id="KW-0969">Cilium</keyword>
<evidence type="ECO:0000313" key="11">
    <source>
        <dbReference type="Ensembl" id="ENSCAFP00030009233.1"/>
    </source>
</evidence>
<evidence type="ECO:0000256" key="1">
    <source>
        <dbReference type="ARBA" id="ARBA00004611"/>
    </source>
</evidence>
<keyword evidence="2" id="KW-0963">Cytoplasm</keyword>
<feature type="domain" description="Ciliary microtubule inner protein 2A-C-like" evidence="10">
    <location>
        <begin position="166"/>
        <end position="232"/>
    </location>
</feature>
<evidence type="ECO:0000256" key="4">
    <source>
        <dbReference type="ARBA" id="ARBA00023212"/>
    </source>
</evidence>
<evidence type="ECO:0000256" key="2">
    <source>
        <dbReference type="ARBA" id="ARBA00022490"/>
    </source>
</evidence>
<accession>A0A8C0MHK9</accession>
<proteinExistence type="inferred from homology"/>
<reference evidence="11" key="1">
    <citation type="submission" date="2019-03" db="EMBL/GenBank/DDBJ databases">
        <authorList>
            <person name="Warren W.C."/>
            <person name="Johnson G.S."/>
        </authorList>
    </citation>
    <scope>NUCLEOTIDE SEQUENCE [LARGE SCALE GENOMIC DNA]</scope>
    <source>
        <strain evidence="11">Basenji</strain>
    </source>
</reference>
<evidence type="ECO:0000256" key="3">
    <source>
        <dbReference type="ARBA" id="ARBA00022846"/>
    </source>
</evidence>
<sequence>MKTIPLGDWGARALAPGVPAASWAPGAGRRWGCCFLLGLRSQGAPGGVGEACGGRGGGGAHSAGLSSEFPPPSRIPAPPHPGRAAKQRSPSSLDVNAAAGGHRRAGARRDPPPPPERGGRAAPVVARRAVARCPGLLTVGRGGAAPTMASRSAGTLLSEFNAAYVPPGLMPGYQGHVPSVAFSVGSPYGTTTLKYFQDQRNAALERSYTPFSKGGHLPTLFSSNPNLVLSKRSLTRDRGLHVPSYTRFNLDSDRLAQITGFYQMAQEHRKYYLDKTGLVPRVPYFVLPVKEWERYPLPTDLPPLSPEKKWNLLRVSPENLKTYQTFPSGKRVSPQERQKRDRYFEFRA</sequence>
<evidence type="ECO:0000259" key="10">
    <source>
        <dbReference type="Pfam" id="PF10629"/>
    </source>
</evidence>
<evidence type="ECO:0000256" key="5">
    <source>
        <dbReference type="ARBA" id="ARBA00023273"/>
    </source>
</evidence>
<keyword evidence="3" id="KW-0282">Flagellum</keyword>
<evidence type="ECO:0000313" key="12">
    <source>
        <dbReference type="Proteomes" id="UP000694429"/>
    </source>
</evidence>
<dbReference type="PANTHER" id="PTHR34924:SF1">
    <property type="entry name" value="PROTEIN FAM166C"/>
    <property type="match status" value="1"/>
</dbReference>
<comment type="subcellular location">
    <subcellularLocation>
        <location evidence="1">Cytoplasm</location>
        <location evidence="1">Cytoskeleton</location>
        <location evidence="1">Flagellum axoneme</location>
    </subcellularLocation>
</comment>
<feature type="region of interest" description="Disordered" evidence="9">
    <location>
        <begin position="55"/>
        <end position="122"/>
    </location>
</feature>
<comment type="similarity">
    <text evidence="6">Belongs to the CIMIP2 family.</text>
</comment>
<dbReference type="GO" id="GO:0005929">
    <property type="term" value="C:cilium"/>
    <property type="evidence" value="ECO:0007669"/>
    <property type="project" value="UniProtKB-ARBA"/>
</dbReference>
<dbReference type="InterPro" id="IPR018902">
    <property type="entry name" value="CMI2A-C-like_dom"/>
</dbReference>
<feature type="compositionally biased region" description="Pro residues" evidence="9">
    <location>
        <begin position="69"/>
        <end position="81"/>
    </location>
</feature>
<organism evidence="11 12">
    <name type="scientific">Canis lupus familiaris</name>
    <name type="common">Dog</name>
    <name type="synonym">Canis familiaris</name>
    <dbReference type="NCBI Taxonomy" id="9615"/>
    <lineage>
        <taxon>Eukaryota</taxon>
        <taxon>Metazoa</taxon>
        <taxon>Chordata</taxon>
        <taxon>Craniata</taxon>
        <taxon>Vertebrata</taxon>
        <taxon>Euteleostomi</taxon>
        <taxon>Mammalia</taxon>
        <taxon>Eutheria</taxon>
        <taxon>Laurasiatheria</taxon>
        <taxon>Carnivora</taxon>
        <taxon>Caniformia</taxon>
        <taxon>Canidae</taxon>
        <taxon>Canis</taxon>
    </lineage>
</organism>
<comment type="subunit">
    <text evidence="8">Microtubule inner protein component of sperm flagellar doublet microtubules.</text>
</comment>